<proteinExistence type="predicted"/>
<evidence type="ECO:0000256" key="1">
    <source>
        <dbReference type="ARBA" id="ARBA00000900"/>
    </source>
</evidence>
<dbReference type="Proteomes" id="UP001177140">
    <property type="component" value="Unassembled WGS sequence"/>
</dbReference>
<keyword evidence="8 11" id="KW-0862">Zinc</keyword>
<dbReference type="PANTHER" id="PTHR12313">
    <property type="entry name" value="E3 UBIQUITIN-PROTEIN LIGASE RNF5-RELATED"/>
    <property type="match status" value="1"/>
</dbReference>
<dbReference type="EMBL" id="JAJJMA010125241">
    <property type="protein sequence ID" value="MCL7032597.1"/>
    <property type="molecule type" value="Genomic_DNA"/>
</dbReference>
<keyword evidence="6 10" id="KW-0863">Zinc-finger</keyword>
<accession>A0AA41V5C2</accession>
<dbReference type="InterPro" id="IPR013083">
    <property type="entry name" value="Znf_RING/FYVE/PHD"/>
</dbReference>
<dbReference type="EC" id="2.3.2.27" evidence="11"/>
<dbReference type="GO" id="GO:0006511">
    <property type="term" value="P:ubiquitin-dependent protein catabolic process"/>
    <property type="evidence" value="ECO:0007669"/>
    <property type="project" value="UniProtKB-UniRule"/>
</dbReference>
<comment type="caution">
    <text evidence="14">The sequence shown here is derived from an EMBL/GenBank/DDBJ whole genome shotgun (WGS) entry which is preliminary data.</text>
</comment>
<evidence type="ECO:0000256" key="5">
    <source>
        <dbReference type="ARBA" id="ARBA00022723"/>
    </source>
</evidence>
<dbReference type="Pfam" id="PF00097">
    <property type="entry name" value="zf-C3HC4"/>
    <property type="match status" value="1"/>
</dbReference>
<dbReference type="PROSITE" id="PS50089">
    <property type="entry name" value="ZF_RING_2"/>
    <property type="match status" value="1"/>
</dbReference>
<comment type="catalytic activity">
    <reaction evidence="1 11">
        <text>S-ubiquitinyl-[E2 ubiquitin-conjugating enzyme]-L-cysteine + [acceptor protein]-L-lysine = [E2 ubiquitin-conjugating enzyme]-L-cysteine + N(6)-ubiquitinyl-[acceptor protein]-L-lysine.</text>
        <dbReference type="EC" id="2.3.2.27"/>
    </reaction>
</comment>
<keyword evidence="11" id="KW-0256">Endoplasmic reticulum</keyword>
<name>A0AA41V5C2_PAPNU</name>
<evidence type="ECO:0000256" key="4">
    <source>
        <dbReference type="ARBA" id="ARBA00022679"/>
    </source>
</evidence>
<dbReference type="AlphaFoldDB" id="A0AA41V5C2"/>
<comment type="subcellular location">
    <subcellularLocation>
        <location evidence="2">Endomembrane system</location>
    </subcellularLocation>
    <subcellularLocation>
        <location evidence="11">Endoplasmic reticulum membrane</location>
        <topology evidence="11">Single-pass type IV membrane protein</topology>
    </subcellularLocation>
</comment>
<dbReference type="SUPFAM" id="SSF57850">
    <property type="entry name" value="RING/U-box"/>
    <property type="match status" value="1"/>
</dbReference>
<dbReference type="GO" id="GO:0005789">
    <property type="term" value="C:endoplasmic reticulum membrane"/>
    <property type="evidence" value="ECO:0007669"/>
    <property type="project" value="UniProtKB-SubCell"/>
</dbReference>
<dbReference type="GO" id="GO:0061630">
    <property type="term" value="F:ubiquitin protein ligase activity"/>
    <property type="evidence" value="ECO:0007669"/>
    <property type="project" value="UniProtKB-UniRule"/>
</dbReference>
<dbReference type="GO" id="GO:0008270">
    <property type="term" value="F:zinc ion binding"/>
    <property type="evidence" value="ECO:0007669"/>
    <property type="project" value="UniProtKB-KW"/>
</dbReference>
<dbReference type="Gene3D" id="3.30.40.10">
    <property type="entry name" value="Zinc/RING finger domain, C3HC4 (zinc finger)"/>
    <property type="match status" value="1"/>
</dbReference>
<dbReference type="InterPro" id="IPR017907">
    <property type="entry name" value="Znf_RING_CS"/>
</dbReference>
<evidence type="ECO:0000256" key="8">
    <source>
        <dbReference type="ARBA" id="ARBA00022833"/>
    </source>
</evidence>
<gene>
    <name evidence="14" type="ORF">MKW94_010314</name>
</gene>
<evidence type="ECO:0000256" key="9">
    <source>
        <dbReference type="ARBA" id="ARBA00023136"/>
    </source>
</evidence>
<dbReference type="InterPro" id="IPR045103">
    <property type="entry name" value="RNF5/RNF185-like"/>
</dbReference>
<keyword evidence="5 11" id="KW-0479">Metal-binding</keyword>
<evidence type="ECO:0000256" key="3">
    <source>
        <dbReference type="ARBA" id="ARBA00004906"/>
    </source>
</evidence>
<evidence type="ECO:0000313" key="15">
    <source>
        <dbReference type="Proteomes" id="UP001177140"/>
    </source>
</evidence>
<keyword evidence="9" id="KW-0472">Membrane</keyword>
<keyword evidence="7 11" id="KW-0833">Ubl conjugation pathway</keyword>
<protein>
    <recommendedName>
        <fullName evidence="11">E3 ubiquitin-protein ligase RMA</fullName>
        <ecNumber evidence="11">2.3.2.27</ecNumber>
    </recommendedName>
    <alternativeName>
        <fullName evidence="11">Protein RING membrane-anchor</fullName>
    </alternativeName>
    <alternativeName>
        <fullName evidence="11">RING-type E3 ubiquitin transferase RMA</fullName>
    </alternativeName>
</protein>
<evidence type="ECO:0000256" key="6">
    <source>
        <dbReference type="ARBA" id="ARBA00022771"/>
    </source>
</evidence>
<evidence type="ECO:0000313" key="14">
    <source>
        <dbReference type="EMBL" id="MCL7032597.1"/>
    </source>
</evidence>
<evidence type="ECO:0000256" key="10">
    <source>
        <dbReference type="PROSITE-ProRule" id="PRU00175"/>
    </source>
</evidence>
<evidence type="ECO:0000256" key="2">
    <source>
        <dbReference type="ARBA" id="ARBA00004308"/>
    </source>
</evidence>
<evidence type="ECO:0000256" key="7">
    <source>
        <dbReference type="ARBA" id="ARBA00022786"/>
    </source>
</evidence>
<comment type="domain">
    <text evidence="11">The RING-type zinc finger domain is responsible for E3 ligase activity.</text>
</comment>
<evidence type="ECO:0000256" key="11">
    <source>
        <dbReference type="RuleBase" id="RU369090"/>
    </source>
</evidence>
<dbReference type="InterPro" id="IPR018957">
    <property type="entry name" value="Znf_C3HC4_RING-type"/>
</dbReference>
<evidence type="ECO:0000256" key="12">
    <source>
        <dbReference type="SAM" id="MobiDB-lite"/>
    </source>
</evidence>
<feature type="domain" description="RING-type" evidence="13">
    <location>
        <begin position="31"/>
        <end position="72"/>
    </location>
</feature>
<sequence length="183" mass="19640">MGQSLGTASEKLSSGSGIDIDGNGNDINFGCDICLDWAQDPVVTPCGHLFCWPCLVTWLRVHSLSQECPTCQALVQEEKLVPIYGKGKASAVDPRSKSVPGIDIPNRPGAQRPETARPAPNTIQLPPFGFDIMRVHITVANVTITPSSVDSPPPPTSQRLQDIPLKILLLVGGVVVIFSSLWF</sequence>
<comment type="function">
    <text evidence="11">E3 ubiquitin-protein ligase.</text>
</comment>
<organism evidence="14 15">
    <name type="scientific">Papaver nudicaule</name>
    <name type="common">Iceland poppy</name>
    <dbReference type="NCBI Taxonomy" id="74823"/>
    <lineage>
        <taxon>Eukaryota</taxon>
        <taxon>Viridiplantae</taxon>
        <taxon>Streptophyta</taxon>
        <taxon>Embryophyta</taxon>
        <taxon>Tracheophyta</taxon>
        <taxon>Spermatophyta</taxon>
        <taxon>Magnoliopsida</taxon>
        <taxon>Ranunculales</taxon>
        <taxon>Papaveraceae</taxon>
        <taxon>Papaveroideae</taxon>
        <taxon>Papaver</taxon>
    </lineage>
</organism>
<reference evidence="14" key="1">
    <citation type="submission" date="2022-03" db="EMBL/GenBank/DDBJ databases">
        <title>A functionally conserved STORR gene fusion in Papaver species that diverged 16.8 million years ago.</title>
        <authorList>
            <person name="Catania T."/>
        </authorList>
    </citation>
    <scope>NUCLEOTIDE SEQUENCE</scope>
    <source>
        <strain evidence="14">S-191538</strain>
    </source>
</reference>
<keyword evidence="4 11" id="KW-0808">Transferase</keyword>
<dbReference type="SMART" id="SM00184">
    <property type="entry name" value="RING"/>
    <property type="match status" value="1"/>
</dbReference>
<dbReference type="PROSITE" id="PS00518">
    <property type="entry name" value="ZF_RING_1"/>
    <property type="match status" value="1"/>
</dbReference>
<feature type="region of interest" description="Disordered" evidence="12">
    <location>
        <begin position="92"/>
        <end position="119"/>
    </location>
</feature>
<evidence type="ECO:0000259" key="13">
    <source>
        <dbReference type="PROSITE" id="PS50089"/>
    </source>
</evidence>
<keyword evidence="15" id="KW-1185">Reference proteome</keyword>
<dbReference type="InterPro" id="IPR001841">
    <property type="entry name" value="Znf_RING"/>
</dbReference>
<comment type="pathway">
    <text evidence="3 11">Protein modification; protein ubiquitination.</text>
</comment>